<comment type="caution">
    <text evidence="1">The sequence shown here is derived from an EMBL/GenBank/DDBJ whole genome shotgun (WGS) entry which is preliminary data.</text>
</comment>
<reference evidence="1" key="1">
    <citation type="journal article" date="2017" name="Nature">
        <title>The sunflower genome provides insights into oil metabolism, flowering and Asterid evolution.</title>
        <authorList>
            <person name="Badouin H."/>
            <person name="Gouzy J."/>
            <person name="Grassa C.J."/>
            <person name="Murat F."/>
            <person name="Staton S.E."/>
            <person name="Cottret L."/>
            <person name="Lelandais-Briere C."/>
            <person name="Owens G.L."/>
            <person name="Carrere S."/>
            <person name="Mayjonade B."/>
            <person name="Legrand L."/>
            <person name="Gill N."/>
            <person name="Kane N.C."/>
            <person name="Bowers J.E."/>
            <person name="Hubner S."/>
            <person name="Bellec A."/>
            <person name="Berard A."/>
            <person name="Berges H."/>
            <person name="Blanchet N."/>
            <person name="Boniface M.C."/>
            <person name="Brunel D."/>
            <person name="Catrice O."/>
            <person name="Chaidir N."/>
            <person name="Claudel C."/>
            <person name="Donnadieu C."/>
            <person name="Faraut T."/>
            <person name="Fievet G."/>
            <person name="Helmstetter N."/>
            <person name="King M."/>
            <person name="Knapp S.J."/>
            <person name="Lai Z."/>
            <person name="Le Paslier M.C."/>
            <person name="Lippi Y."/>
            <person name="Lorenzon L."/>
            <person name="Mandel J.R."/>
            <person name="Marage G."/>
            <person name="Marchand G."/>
            <person name="Marquand E."/>
            <person name="Bret-Mestries E."/>
            <person name="Morien E."/>
            <person name="Nambeesan S."/>
            <person name="Nguyen T."/>
            <person name="Pegot-Espagnet P."/>
            <person name="Pouilly N."/>
            <person name="Raftis F."/>
            <person name="Sallet E."/>
            <person name="Schiex T."/>
            <person name="Thomas J."/>
            <person name="Vandecasteele C."/>
            <person name="Vares D."/>
            <person name="Vear F."/>
            <person name="Vautrin S."/>
            <person name="Crespi M."/>
            <person name="Mangin B."/>
            <person name="Burke J.M."/>
            <person name="Salse J."/>
            <person name="Munos S."/>
            <person name="Vincourt P."/>
            <person name="Rieseberg L.H."/>
            <person name="Langlade N.B."/>
        </authorList>
    </citation>
    <scope>NUCLEOTIDE SEQUENCE</scope>
    <source>
        <tissue evidence="1">Leaves</tissue>
    </source>
</reference>
<protein>
    <submittedName>
        <fullName evidence="1">Uncharacterized protein</fullName>
    </submittedName>
</protein>
<dbReference type="AlphaFoldDB" id="A0A9K3DEL7"/>
<evidence type="ECO:0000313" key="1">
    <source>
        <dbReference type="EMBL" id="KAF5753705.1"/>
    </source>
</evidence>
<gene>
    <name evidence="1" type="ORF">HanXRQr2_Chr17g0783101</name>
</gene>
<name>A0A9K3DEL7_HELAN</name>
<sequence length="172" mass="20012">MFHAYFMIHGNYAQEVRAVRNVASVENLMRKLQVLLDQWTQNSEINTTNMEHDKAPMESHGATMQEQVEVENNRAQPDTKMKWHFGERMTHTESYWEGLKEQFEKGYENTGRTISMVRDIEGVLTQLPASHRDKLQARFSGLCVEAEAIMDNVMDRMKIKCGKTPQFKCLLL</sequence>
<evidence type="ECO:0000313" key="2">
    <source>
        <dbReference type="Proteomes" id="UP000215914"/>
    </source>
</evidence>
<keyword evidence="2" id="KW-1185">Reference proteome</keyword>
<proteinExistence type="predicted"/>
<accession>A0A9K3DEL7</accession>
<organism evidence="1 2">
    <name type="scientific">Helianthus annuus</name>
    <name type="common">Common sunflower</name>
    <dbReference type="NCBI Taxonomy" id="4232"/>
    <lineage>
        <taxon>Eukaryota</taxon>
        <taxon>Viridiplantae</taxon>
        <taxon>Streptophyta</taxon>
        <taxon>Embryophyta</taxon>
        <taxon>Tracheophyta</taxon>
        <taxon>Spermatophyta</taxon>
        <taxon>Magnoliopsida</taxon>
        <taxon>eudicotyledons</taxon>
        <taxon>Gunneridae</taxon>
        <taxon>Pentapetalae</taxon>
        <taxon>asterids</taxon>
        <taxon>campanulids</taxon>
        <taxon>Asterales</taxon>
        <taxon>Asteraceae</taxon>
        <taxon>Asteroideae</taxon>
        <taxon>Heliantheae alliance</taxon>
        <taxon>Heliantheae</taxon>
        <taxon>Helianthus</taxon>
    </lineage>
</organism>
<dbReference type="Gramene" id="mRNA:HanXRQr2_Chr17g0783101">
    <property type="protein sequence ID" value="CDS:HanXRQr2_Chr17g0783101.1"/>
    <property type="gene ID" value="HanXRQr2_Chr17g0783101"/>
</dbReference>
<dbReference type="Proteomes" id="UP000215914">
    <property type="component" value="Unassembled WGS sequence"/>
</dbReference>
<dbReference type="EMBL" id="MNCJ02000332">
    <property type="protein sequence ID" value="KAF5753705.1"/>
    <property type="molecule type" value="Genomic_DNA"/>
</dbReference>
<reference evidence="1" key="2">
    <citation type="submission" date="2020-06" db="EMBL/GenBank/DDBJ databases">
        <title>Helianthus annuus Genome sequencing and assembly Release 2.</title>
        <authorList>
            <person name="Gouzy J."/>
            <person name="Langlade N."/>
            <person name="Munos S."/>
        </authorList>
    </citation>
    <scope>NUCLEOTIDE SEQUENCE</scope>
    <source>
        <tissue evidence="1">Leaves</tissue>
    </source>
</reference>